<keyword evidence="1" id="KW-0479">Metal-binding</keyword>
<evidence type="ECO:0000259" key="3">
    <source>
        <dbReference type="PROSITE" id="PS50158"/>
    </source>
</evidence>
<dbReference type="AlphaFoldDB" id="A0A9K3HPL0"/>
<dbReference type="EMBL" id="MNCJ02000326">
    <property type="protein sequence ID" value="KAF5782171.1"/>
    <property type="molecule type" value="Genomic_DNA"/>
</dbReference>
<dbReference type="PROSITE" id="PS50158">
    <property type="entry name" value="ZF_CCHC"/>
    <property type="match status" value="1"/>
</dbReference>
<feature type="region of interest" description="Disordered" evidence="2">
    <location>
        <begin position="438"/>
        <end position="477"/>
    </location>
</feature>
<gene>
    <name evidence="4" type="ORF">HanXRQr2_Chr11g0492441</name>
</gene>
<feature type="compositionally biased region" description="Basic and acidic residues" evidence="2">
    <location>
        <begin position="540"/>
        <end position="553"/>
    </location>
</feature>
<dbReference type="Proteomes" id="UP000215914">
    <property type="component" value="Unassembled WGS sequence"/>
</dbReference>
<feature type="region of interest" description="Disordered" evidence="2">
    <location>
        <begin position="533"/>
        <end position="559"/>
    </location>
</feature>
<feature type="compositionally biased region" description="Basic and acidic residues" evidence="2">
    <location>
        <begin position="449"/>
        <end position="462"/>
    </location>
</feature>
<dbReference type="Gene3D" id="4.10.60.10">
    <property type="entry name" value="Zinc finger, CCHC-type"/>
    <property type="match status" value="1"/>
</dbReference>
<evidence type="ECO:0000313" key="5">
    <source>
        <dbReference type="Proteomes" id="UP000215914"/>
    </source>
</evidence>
<feature type="compositionally biased region" description="Basic residues" evidence="2">
    <location>
        <begin position="290"/>
        <end position="301"/>
    </location>
</feature>
<sequence>MNRLKESYDVLNKAMNQYNKSSSEQALAMKTLNGAFMTKQKIINNYIEKCVVLETQRIETERVNRLLRSYSCASYVIDRIYPTVEGMKAFEEEDTEVKDTGKKHSTDYTKCPPPLENGYSPRNPNSERVKKVTNLKWESEPSDGLPDNIDITFTSSDTDHESELIKKVVNQVLDKDEESKSKSDTSSPTVKKGKRVYNKDFMLSQNNLNDETFKVAYTLNDSDKLYSDEEFPIRGVKTEMIKKVFKLTEINISEIKDVNLTKKPKKYTSRVQQRLNKKKGYSSGSDFQKKPNHNGNFKKKGLGFIPPENHKNEKIYKPKTVFVSGTSFEEEKETLFKKQTNKEFLAKKQEGMKNEAAQKKETRTCYQCKVVGHIALNCPKETNTKQGVSEKLKEKMVENEPPTKQFKVFKNSKFEVGECSKSFYKRKVKLNNQKWVVKKSDDSCGDESDSSKSEEPQVELKSENSVPPMDDVNFPPLRTENFKQKVGKVEISNQFFSEKKEFDVEKAFNPKVQNIFGKMVDEKVKGVKEFYEKKKKGKKPSVDDSESPKDRQAWENLYE</sequence>
<dbReference type="Gramene" id="mRNA:HanXRQr2_Chr11g0492441">
    <property type="protein sequence ID" value="CDS:HanXRQr2_Chr11g0492441.1"/>
    <property type="gene ID" value="HanXRQr2_Chr11g0492441"/>
</dbReference>
<protein>
    <submittedName>
        <fullName evidence="4">Transcription factor interactor and regulator CCHC(Zn) family</fullName>
    </submittedName>
</protein>
<organism evidence="4 5">
    <name type="scientific">Helianthus annuus</name>
    <name type="common">Common sunflower</name>
    <dbReference type="NCBI Taxonomy" id="4232"/>
    <lineage>
        <taxon>Eukaryota</taxon>
        <taxon>Viridiplantae</taxon>
        <taxon>Streptophyta</taxon>
        <taxon>Embryophyta</taxon>
        <taxon>Tracheophyta</taxon>
        <taxon>Spermatophyta</taxon>
        <taxon>Magnoliopsida</taxon>
        <taxon>eudicotyledons</taxon>
        <taxon>Gunneridae</taxon>
        <taxon>Pentapetalae</taxon>
        <taxon>asterids</taxon>
        <taxon>campanulids</taxon>
        <taxon>Asterales</taxon>
        <taxon>Asteraceae</taxon>
        <taxon>Asteroideae</taxon>
        <taxon>Heliantheae alliance</taxon>
        <taxon>Heliantheae</taxon>
        <taxon>Helianthus</taxon>
    </lineage>
</organism>
<feature type="domain" description="CCHC-type" evidence="3">
    <location>
        <begin position="365"/>
        <end position="380"/>
    </location>
</feature>
<reference evidence="4" key="1">
    <citation type="journal article" date="2017" name="Nature">
        <title>The sunflower genome provides insights into oil metabolism, flowering and Asterid evolution.</title>
        <authorList>
            <person name="Badouin H."/>
            <person name="Gouzy J."/>
            <person name="Grassa C.J."/>
            <person name="Murat F."/>
            <person name="Staton S.E."/>
            <person name="Cottret L."/>
            <person name="Lelandais-Briere C."/>
            <person name="Owens G.L."/>
            <person name="Carrere S."/>
            <person name="Mayjonade B."/>
            <person name="Legrand L."/>
            <person name="Gill N."/>
            <person name="Kane N.C."/>
            <person name="Bowers J.E."/>
            <person name="Hubner S."/>
            <person name="Bellec A."/>
            <person name="Berard A."/>
            <person name="Berges H."/>
            <person name="Blanchet N."/>
            <person name="Boniface M.C."/>
            <person name="Brunel D."/>
            <person name="Catrice O."/>
            <person name="Chaidir N."/>
            <person name="Claudel C."/>
            <person name="Donnadieu C."/>
            <person name="Faraut T."/>
            <person name="Fievet G."/>
            <person name="Helmstetter N."/>
            <person name="King M."/>
            <person name="Knapp S.J."/>
            <person name="Lai Z."/>
            <person name="Le Paslier M.C."/>
            <person name="Lippi Y."/>
            <person name="Lorenzon L."/>
            <person name="Mandel J.R."/>
            <person name="Marage G."/>
            <person name="Marchand G."/>
            <person name="Marquand E."/>
            <person name="Bret-Mestries E."/>
            <person name="Morien E."/>
            <person name="Nambeesan S."/>
            <person name="Nguyen T."/>
            <person name="Pegot-Espagnet P."/>
            <person name="Pouilly N."/>
            <person name="Raftis F."/>
            <person name="Sallet E."/>
            <person name="Schiex T."/>
            <person name="Thomas J."/>
            <person name="Vandecasteele C."/>
            <person name="Vares D."/>
            <person name="Vear F."/>
            <person name="Vautrin S."/>
            <person name="Crespi M."/>
            <person name="Mangin B."/>
            <person name="Burke J.M."/>
            <person name="Salse J."/>
            <person name="Munos S."/>
            <person name="Vincourt P."/>
            <person name="Rieseberg L.H."/>
            <person name="Langlade N.B."/>
        </authorList>
    </citation>
    <scope>NUCLEOTIDE SEQUENCE</scope>
    <source>
        <tissue evidence="4">Leaves</tissue>
    </source>
</reference>
<keyword evidence="1" id="KW-0862">Zinc</keyword>
<evidence type="ECO:0000256" key="1">
    <source>
        <dbReference type="PROSITE-ProRule" id="PRU00047"/>
    </source>
</evidence>
<comment type="caution">
    <text evidence="4">The sequence shown here is derived from an EMBL/GenBank/DDBJ whole genome shotgun (WGS) entry which is preliminary data.</text>
</comment>
<proteinExistence type="predicted"/>
<accession>A0A9K3HPL0</accession>
<dbReference type="SMART" id="SM00343">
    <property type="entry name" value="ZnF_C2HC"/>
    <property type="match status" value="1"/>
</dbReference>
<dbReference type="InterPro" id="IPR036875">
    <property type="entry name" value="Znf_CCHC_sf"/>
</dbReference>
<dbReference type="GO" id="GO:0008270">
    <property type="term" value="F:zinc ion binding"/>
    <property type="evidence" value="ECO:0007669"/>
    <property type="project" value="UniProtKB-KW"/>
</dbReference>
<keyword evidence="1" id="KW-0863">Zinc-finger</keyword>
<dbReference type="GO" id="GO:0003676">
    <property type="term" value="F:nucleic acid binding"/>
    <property type="evidence" value="ECO:0007669"/>
    <property type="project" value="InterPro"/>
</dbReference>
<keyword evidence="5" id="KW-1185">Reference proteome</keyword>
<evidence type="ECO:0000313" key="4">
    <source>
        <dbReference type="EMBL" id="KAF5782171.1"/>
    </source>
</evidence>
<name>A0A9K3HPL0_HELAN</name>
<feature type="compositionally biased region" description="Basic and acidic residues" evidence="2">
    <location>
        <begin position="97"/>
        <end position="107"/>
    </location>
</feature>
<feature type="region of interest" description="Disordered" evidence="2">
    <location>
        <begin position="92"/>
        <end position="128"/>
    </location>
</feature>
<dbReference type="InterPro" id="IPR001878">
    <property type="entry name" value="Znf_CCHC"/>
</dbReference>
<reference evidence="4" key="2">
    <citation type="submission" date="2020-06" db="EMBL/GenBank/DDBJ databases">
        <title>Helianthus annuus Genome sequencing and assembly Release 2.</title>
        <authorList>
            <person name="Gouzy J."/>
            <person name="Langlade N."/>
            <person name="Munos S."/>
        </authorList>
    </citation>
    <scope>NUCLEOTIDE SEQUENCE</scope>
    <source>
        <tissue evidence="4">Leaves</tissue>
    </source>
</reference>
<feature type="region of interest" description="Disordered" evidence="2">
    <location>
        <begin position="266"/>
        <end position="310"/>
    </location>
</feature>
<evidence type="ECO:0000256" key="2">
    <source>
        <dbReference type="SAM" id="MobiDB-lite"/>
    </source>
</evidence>
<dbReference type="SUPFAM" id="SSF57756">
    <property type="entry name" value="Retrovirus zinc finger-like domains"/>
    <property type="match status" value="1"/>
</dbReference>